<dbReference type="InterPro" id="IPR024185">
    <property type="entry name" value="FTHF_cligase-like_sf"/>
</dbReference>
<keyword evidence="3 4" id="KW-0067">ATP-binding</keyword>
<dbReference type="NCBIfam" id="TIGR02727">
    <property type="entry name" value="MTHFS_bact"/>
    <property type="match status" value="1"/>
</dbReference>
<dbReference type="Proteomes" id="UP001157134">
    <property type="component" value="Unassembled WGS sequence"/>
</dbReference>
<keyword evidence="6" id="KW-1185">Reference proteome</keyword>
<evidence type="ECO:0000256" key="3">
    <source>
        <dbReference type="ARBA" id="ARBA00022840"/>
    </source>
</evidence>
<evidence type="ECO:0000256" key="4">
    <source>
        <dbReference type="RuleBase" id="RU361279"/>
    </source>
</evidence>
<dbReference type="EC" id="6.3.3.2" evidence="4"/>
<dbReference type="SUPFAM" id="SSF100950">
    <property type="entry name" value="NagB/RpiA/CoA transferase-like"/>
    <property type="match status" value="1"/>
</dbReference>
<evidence type="ECO:0000256" key="1">
    <source>
        <dbReference type="ARBA" id="ARBA00010638"/>
    </source>
</evidence>
<dbReference type="PIRSF" id="PIRSF006806">
    <property type="entry name" value="FTHF_cligase"/>
    <property type="match status" value="1"/>
</dbReference>
<keyword evidence="4" id="KW-0479">Metal-binding</keyword>
<comment type="caution">
    <text evidence="5">The sequence shown here is derived from an EMBL/GenBank/DDBJ whole genome shotgun (WGS) entry which is preliminary data.</text>
</comment>
<dbReference type="Gene3D" id="3.40.50.10420">
    <property type="entry name" value="NagB/RpiA/CoA transferase-like"/>
    <property type="match status" value="1"/>
</dbReference>
<organism evidence="5 6">
    <name type="scientific">Thalassotalea loyana</name>
    <dbReference type="NCBI Taxonomy" id="280483"/>
    <lineage>
        <taxon>Bacteria</taxon>
        <taxon>Pseudomonadati</taxon>
        <taxon>Pseudomonadota</taxon>
        <taxon>Gammaproteobacteria</taxon>
        <taxon>Alteromonadales</taxon>
        <taxon>Colwelliaceae</taxon>
        <taxon>Thalassotalea</taxon>
    </lineage>
</organism>
<comment type="catalytic activity">
    <reaction evidence="4">
        <text>(6S)-5-formyl-5,6,7,8-tetrahydrofolate + ATP = (6R)-5,10-methenyltetrahydrofolate + ADP + phosphate</text>
        <dbReference type="Rhea" id="RHEA:10488"/>
        <dbReference type="ChEBI" id="CHEBI:30616"/>
        <dbReference type="ChEBI" id="CHEBI:43474"/>
        <dbReference type="ChEBI" id="CHEBI:57455"/>
        <dbReference type="ChEBI" id="CHEBI:57457"/>
        <dbReference type="ChEBI" id="CHEBI:456216"/>
        <dbReference type="EC" id="6.3.3.2"/>
    </reaction>
</comment>
<dbReference type="PANTHER" id="PTHR23407:SF1">
    <property type="entry name" value="5-FORMYLTETRAHYDROFOLATE CYCLO-LIGASE"/>
    <property type="match status" value="1"/>
</dbReference>
<evidence type="ECO:0000313" key="6">
    <source>
        <dbReference type="Proteomes" id="UP001157134"/>
    </source>
</evidence>
<dbReference type="EMBL" id="BSSV01000007">
    <property type="protein sequence ID" value="GLX86640.1"/>
    <property type="molecule type" value="Genomic_DNA"/>
</dbReference>
<proteinExistence type="inferred from homology"/>
<comment type="similarity">
    <text evidence="1 4">Belongs to the 5-formyltetrahydrofolate cyclo-ligase family.</text>
</comment>
<dbReference type="InterPro" id="IPR037171">
    <property type="entry name" value="NagB/RpiA_transferase-like"/>
</dbReference>
<protein>
    <recommendedName>
        <fullName evidence="4">5-formyltetrahydrofolate cyclo-ligase</fullName>
        <ecNumber evidence="4">6.3.3.2</ecNumber>
    </recommendedName>
</protein>
<dbReference type="InterPro" id="IPR002698">
    <property type="entry name" value="FTHF_cligase"/>
</dbReference>
<sequence>MTSKNSSSRHQLRQTIRQRRKSLTIEQQNLAEEQLANQLSAFCLTHSIKSLAIYLSNDGELQTNHFIEWCWSNGIAVYLPVIHPFNKHHLLFLNYTRSTPMKKNRFAISEPRLNVQSVIAPSQLDALFTPLVAFDICGNRIGMGGGFYDRTLAHLNHSPVKKIGLAHDCQQVEQVPIESWDMPLSKIITPTRVIECHEI</sequence>
<comment type="cofactor">
    <cofactor evidence="4">
        <name>Mg(2+)</name>
        <dbReference type="ChEBI" id="CHEBI:18420"/>
    </cofactor>
</comment>
<dbReference type="RefSeq" id="WP_284299867.1">
    <property type="nucleotide sequence ID" value="NZ_BSSV01000007.1"/>
</dbReference>
<keyword evidence="2 4" id="KW-0547">Nucleotide-binding</keyword>
<evidence type="ECO:0000313" key="5">
    <source>
        <dbReference type="EMBL" id="GLX86640.1"/>
    </source>
</evidence>
<accession>A0ABQ6HEV5</accession>
<keyword evidence="4" id="KW-0460">Magnesium</keyword>
<dbReference type="Pfam" id="PF01812">
    <property type="entry name" value="5-FTHF_cyc-lig"/>
    <property type="match status" value="1"/>
</dbReference>
<gene>
    <name evidence="5" type="ORF">tloyanaT_28930</name>
</gene>
<reference evidence="5 6" key="1">
    <citation type="submission" date="2023-03" db="EMBL/GenBank/DDBJ databases">
        <title>Thalassotalea loyana LMG 22536T draft genome sequence.</title>
        <authorList>
            <person name="Sawabe T."/>
        </authorList>
    </citation>
    <scope>NUCLEOTIDE SEQUENCE [LARGE SCALE GENOMIC DNA]</scope>
    <source>
        <strain evidence="5 6">LMG 22536</strain>
    </source>
</reference>
<dbReference type="PANTHER" id="PTHR23407">
    <property type="entry name" value="ATPASE INHIBITOR/5-FORMYLTETRAHYDROFOLATE CYCLO-LIGASE"/>
    <property type="match status" value="1"/>
</dbReference>
<evidence type="ECO:0000256" key="2">
    <source>
        <dbReference type="ARBA" id="ARBA00022741"/>
    </source>
</evidence>
<name>A0ABQ6HEV5_9GAMM</name>